<dbReference type="Proteomes" id="UP000714275">
    <property type="component" value="Unassembled WGS sequence"/>
</dbReference>
<dbReference type="EMBL" id="JABBWD010000054">
    <property type="protein sequence ID" value="KAG1772191.1"/>
    <property type="molecule type" value="Genomic_DNA"/>
</dbReference>
<sequence>MDPLEIKERIGRFRILVIGRANAGKITTILQRVCNTRDNPEIYNCTGEKINPAALKASRERVLHDVENEMAFQSNPGFVFHDSRGFEAGGECLTRYCIPMDEASRSFTEGEVKFLSQCDTGSNMDKDGADCRLLIERTAGTLYNEMLQQLFVSTQQTNMELCMNYAVERTLLRLLRSAETTGSEGHEHIIEKVGAWFPHIMAVRLFILSGVLIKVIAHCSQPYVSVLILIRARAMLMEVVIHCSQNDANSLSTVRIMLIDVISHCSQDVPLPTVRSLSSKDHDVVVGKLGAWFPNIWTVRVLTLRKPDQALLTNGIADPLTASHLMALTLMLMIQNTAFFVLKRHSEVPTKDEDWPTLGTILAFRDRVRARLLALYDDLASGKRKINRNIGRMLAMTLEHEGWHVEVTWETLSAQWDASCTPPSSRTVTLGPVAITLGHHDCEGNDFDEGVCDQVGGHEFGWDNDNESPSSEDEGLRGAAYDLLGVLSSYLNYDKNPIIVSKAGFAPKLTLDFISVISAGMDKATAAQRITCLQYMSPWVKNLAKFCNPTNSLYEHSGARLRDCVRSLIDLTISDLEASPDRVAKINSMIHKHIWVEIGRQESTLVYIVLEELIRAASDGGIGSRRCETIDVRGRIFSKLRKVLGKTALKPSKTLPENVHWNEIATLARFALVASNHSKQAAYDQLYIPDIFHIVTLIAGTGQTLVRKSLYGVIMNFLHEYCNYDPDKAMIDSQESLTRLLVRVMEVTSGSRGLFNIWRARWMSLATSTAFQLPAAIQSRAFLVLGTLATSDVDDDLVYQMLVAFKNALGQSTESDTMAVTLLSSCARQSKRWKSTVPFRAVQYPMYYWTAGFHWKTLFSFTLAAIIFKGVCHNYLRSSAELVLWSLLSVTARCGSASGLCPDALGHFIALLPFCTTHEAYVQLLQDCKGEEFLPAPNSSCSRQNDLVPRVSVELLSLTDSTSAILTVSFASTLLTTAQGDDAETEILYNLLADIGTTYPESVSMMQFFDSYNILQDRIKDAFTNSSNAAIIRAVTSIFRNAQDSLRLGSIHSVSVSTLSTVDEGNPAQSLKQKLKELGMDGLTMSFQFLAPNRSHWSKIAAWISDLILKIVGLE</sequence>
<dbReference type="InterPro" id="IPR051128">
    <property type="entry name" value="EgtD_Methyltrsf_superfamily"/>
</dbReference>
<comment type="caution">
    <text evidence="1">The sequence shown here is derived from an EMBL/GenBank/DDBJ whole genome shotgun (WGS) entry which is preliminary data.</text>
</comment>
<organism evidence="1 2">
    <name type="scientific">Suillus placidus</name>
    <dbReference type="NCBI Taxonomy" id="48579"/>
    <lineage>
        <taxon>Eukaryota</taxon>
        <taxon>Fungi</taxon>
        <taxon>Dikarya</taxon>
        <taxon>Basidiomycota</taxon>
        <taxon>Agaricomycotina</taxon>
        <taxon>Agaricomycetes</taxon>
        <taxon>Agaricomycetidae</taxon>
        <taxon>Boletales</taxon>
        <taxon>Suillineae</taxon>
        <taxon>Suillaceae</taxon>
        <taxon>Suillus</taxon>
    </lineage>
</organism>
<gene>
    <name evidence="1" type="ORF">EV702DRAFT_1246575</name>
</gene>
<dbReference type="OrthoDB" id="28245at2759"/>
<keyword evidence="2" id="KW-1185">Reference proteome</keyword>
<dbReference type="AlphaFoldDB" id="A0A9P6ZME1"/>
<evidence type="ECO:0000313" key="2">
    <source>
        <dbReference type="Proteomes" id="UP000714275"/>
    </source>
</evidence>
<accession>A0A9P6ZME1</accession>
<proteinExistence type="predicted"/>
<dbReference type="PANTHER" id="PTHR43397">
    <property type="entry name" value="ERGOTHIONEINE BIOSYNTHESIS PROTEIN 1"/>
    <property type="match status" value="1"/>
</dbReference>
<evidence type="ECO:0000313" key="1">
    <source>
        <dbReference type="EMBL" id="KAG1772191.1"/>
    </source>
</evidence>
<dbReference type="PANTHER" id="PTHR43397:SF1">
    <property type="entry name" value="ERGOTHIONEINE BIOSYNTHESIS PROTEIN 1"/>
    <property type="match status" value="1"/>
</dbReference>
<protein>
    <submittedName>
        <fullName evidence="1">Uncharacterized protein</fullName>
    </submittedName>
</protein>
<reference evidence="1" key="1">
    <citation type="journal article" date="2020" name="New Phytol.">
        <title>Comparative genomics reveals dynamic genome evolution in host specialist ectomycorrhizal fungi.</title>
        <authorList>
            <person name="Lofgren L.A."/>
            <person name="Nguyen N.H."/>
            <person name="Vilgalys R."/>
            <person name="Ruytinx J."/>
            <person name="Liao H.L."/>
            <person name="Branco S."/>
            <person name="Kuo A."/>
            <person name="LaButti K."/>
            <person name="Lipzen A."/>
            <person name="Andreopoulos W."/>
            <person name="Pangilinan J."/>
            <person name="Riley R."/>
            <person name="Hundley H."/>
            <person name="Na H."/>
            <person name="Barry K."/>
            <person name="Grigoriev I.V."/>
            <person name="Stajich J.E."/>
            <person name="Kennedy P.G."/>
        </authorList>
    </citation>
    <scope>NUCLEOTIDE SEQUENCE</scope>
    <source>
        <strain evidence="1">DOB743</strain>
    </source>
</reference>
<name>A0A9P6ZME1_9AGAM</name>